<dbReference type="AlphaFoldDB" id="C1MU12"/>
<dbReference type="FunFam" id="3.30.70.330:FF:000476">
    <property type="entry name" value="Zinc finger CCCH domain-containing protein 4"/>
    <property type="match status" value="1"/>
</dbReference>
<dbReference type="PANTHER" id="PTHR14089:SF6">
    <property type="entry name" value="PRE-MRNA-SPLICING FACTOR RBM22"/>
    <property type="match status" value="1"/>
</dbReference>
<keyword evidence="4 5" id="KW-0694">RNA-binding</keyword>
<gene>
    <name evidence="10" type="ORF">MICPUCDRAFT_58630</name>
</gene>
<dbReference type="InterPro" id="IPR039171">
    <property type="entry name" value="Cwc2/Slt11"/>
</dbReference>
<evidence type="ECO:0000256" key="6">
    <source>
        <dbReference type="PROSITE-ProRule" id="PRU00723"/>
    </source>
</evidence>
<dbReference type="InterPro" id="IPR000571">
    <property type="entry name" value="Znf_CCCH"/>
</dbReference>
<protein>
    <submittedName>
        <fullName evidence="10">Predicted protein</fullName>
    </submittedName>
</protein>
<evidence type="ECO:0000256" key="4">
    <source>
        <dbReference type="ARBA" id="ARBA00022884"/>
    </source>
</evidence>
<dbReference type="GO" id="GO:0008270">
    <property type="term" value="F:zinc ion binding"/>
    <property type="evidence" value="ECO:0007669"/>
    <property type="project" value="UniProtKB-KW"/>
</dbReference>
<feature type="region of interest" description="Disordered" evidence="7">
    <location>
        <begin position="378"/>
        <end position="419"/>
    </location>
</feature>
<dbReference type="RefSeq" id="XP_003059115.1">
    <property type="nucleotide sequence ID" value="XM_003059069.1"/>
</dbReference>
<dbReference type="eggNOG" id="KOG0153">
    <property type="taxonomic scope" value="Eukaryota"/>
</dbReference>
<dbReference type="GO" id="GO:0017070">
    <property type="term" value="F:U6 snRNA binding"/>
    <property type="evidence" value="ECO:0007669"/>
    <property type="project" value="TreeGrafter"/>
</dbReference>
<dbReference type="OMA" id="ECICARP"/>
<evidence type="ECO:0000256" key="7">
    <source>
        <dbReference type="SAM" id="MobiDB-lite"/>
    </source>
</evidence>
<keyword evidence="3 6" id="KW-0862">Zinc</keyword>
<dbReference type="Pfam" id="PF21369">
    <property type="entry name" value="STL11_N"/>
    <property type="match status" value="1"/>
</dbReference>
<feature type="compositionally biased region" description="Basic and acidic residues" evidence="7">
    <location>
        <begin position="389"/>
        <end position="403"/>
    </location>
</feature>
<keyword evidence="2 6" id="KW-0863">Zinc-finger</keyword>
<dbReference type="GO" id="GO:0071007">
    <property type="term" value="C:U2-type catalytic step 2 spliceosome"/>
    <property type="evidence" value="ECO:0007669"/>
    <property type="project" value="TreeGrafter"/>
</dbReference>
<evidence type="ECO:0000259" key="9">
    <source>
        <dbReference type="PROSITE" id="PS50103"/>
    </source>
</evidence>
<dbReference type="GO" id="GO:0071006">
    <property type="term" value="C:U2-type catalytic step 1 spliceosome"/>
    <property type="evidence" value="ECO:0007669"/>
    <property type="project" value="TreeGrafter"/>
</dbReference>
<sequence>MAARLLQDPDADGWERTDFPVVCEDCLGPNPYIRMQKQDYAAECAISSRPFTVFRWRPGNEARYKKTVVCREIALAKNVCQVCLLDLDYGIPVQARDAVLGRERETVAKSDVNIEFHTNEIAKRIENGEDVQATARAEMNSMIQKLARKKPYYQKNKAPICTFWLRNACNRPDCPYRPCNGDTNMPELTSAPELRTQNIKDRYYGINDPVAEKMLKRASEKGVACVPPEDKSITTLFIGGMDERVTEGDLKDTFYAYGEIKSIRCVHAKNCGFVTFTDRAGAEKAAEALSGDLVINNLRLKLMWGKPRKPREDGGGGGGGGDGRAAAAAGQPAAMPMLAVPPPAGAEGTMMMQPMMMPAPYAPPTIGGKRGAVLYPSMDPSAMGTVYRKQRDEEEKAEKEAGKNKRARKGPAGESSGAE</sequence>
<evidence type="ECO:0000259" key="8">
    <source>
        <dbReference type="PROSITE" id="PS50102"/>
    </source>
</evidence>
<dbReference type="OrthoDB" id="10259600at2759"/>
<name>C1MU12_MICPC</name>
<feature type="zinc finger region" description="C3H1-type" evidence="6">
    <location>
        <begin position="155"/>
        <end position="177"/>
    </location>
</feature>
<dbReference type="SUPFAM" id="SSF54928">
    <property type="entry name" value="RNA-binding domain, RBD"/>
    <property type="match status" value="1"/>
</dbReference>
<dbReference type="EMBL" id="GG663740">
    <property type="protein sequence ID" value="EEH56247.1"/>
    <property type="molecule type" value="Genomic_DNA"/>
</dbReference>
<dbReference type="GeneID" id="9684856"/>
<dbReference type="PANTHER" id="PTHR14089">
    <property type="entry name" value="PRE-MRNA-SPLICING FACTOR RBM22"/>
    <property type="match status" value="1"/>
</dbReference>
<dbReference type="KEGG" id="mpp:MICPUCDRAFT_58630"/>
<dbReference type="InterPro" id="IPR000504">
    <property type="entry name" value="RRM_dom"/>
</dbReference>
<dbReference type="PROSITE" id="PS50103">
    <property type="entry name" value="ZF_C3H1"/>
    <property type="match status" value="1"/>
</dbReference>
<dbReference type="InterPro" id="IPR048995">
    <property type="entry name" value="STL11/RBM22-like_N"/>
</dbReference>
<evidence type="ECO:0000313" key="11">
    <source>
        <dbReference type="Proteomes" id="UP000001876"/>
    </source>
</evidence>
<dbReference type="PROSITE" id="PS50102">
    <property type="entry name" value="RRM"/>
    <property type="match status" value="1"/>
</dbReference>
<accession>C1MU12</accession>
<feature type="region of interest" description="Disordered" evidence="7">
    <location>
        <begin position="305"/>
        <end position="330"/>
    </location>
</feature>
<feature type="domain" description="C3H1-type" evidence="9">
    <location>
        <begin position="155"/>
        <end position="177"/>
    </location>
</feature>
<proteinExistence type="predicted"/>
<dbReference type="Gene3D" id="3.30.70.330">
    <property type="match status" value="1"/>
</dbReference>
<dbReference type="STRING" id="564608.C1MU12"/>
<dbReference type="GO" id="GO:0000974">
    <property type="term" value="C:Prp19 complex"/>
    <property type="evidence" value="ECO:0007669"/>
    <property type="project" value="TreeGrafter"/>
</dbReference>
<keyword evidence="1 6" id="KW-0479">Metal-binding</keyword>
<dbReference type="Pfam" id="PF00076">
    <property type="entry name" value="RRM_1"/>
    <property type="match status" value="1"/>
</dbReference>
<feature type="domain" description="RRM" evidence="8">
    <location>
        <begin position="234"/>
        <end position="307"/>
    </location>
</feature>
<dbReference type="CDD" id="cd12224">
    <property type="entry name" value="RRM_RBM22"/>
    <property type="match status" value="1"/>
</dbReference>
<organism evidence="11">
    <name type="scientific">Micromonas pusilla (strain CCMP1545)</name>
    <name type="common">Picoplanktonic green alga</name>
    <dbReference type="NCBI Taxonomy" id="564608"/>
    <lineage>
        <taxon>Eukaryota</taxon>
        <taxon>Viridiplantae</taxon>
        <taxon>Chlorophyta</taxon>
        <taxon>Mamiellophyceae</taxon>
        <taxon>Mamiellales</taxon>
        <taxon>Mamiellaceae</taxon>
        <taxon>Micromonas</taxon>
    </lineage>
</organism>
<evidence type="ECO:0000256" key="1">
    <source>
        <dbReference type="ARBA" id="ARBA00022723"/>
    </source>
</evidence>
<evidence type="ECO:0000256" key="3">
    <source>
        <dbReference type="ARBA" id="ARBA00022833"/>
    </source>
</evidence>
<dbReference type="Proteomes" id="UP000001876">
    <property type="component" value="Unassembled WGS sequence"/>
</dbReference>
<evidence type="ECO:0000313" key="10">
    <source>
        <dbReference type="EMBL" id="EEH56247.1"/>
    </source>
</evidence>
<reference evidence="10 11" key="1">
    <citation type="journal article" date="2009" name="Science">
        <title>Green evolution and dynamic adaptations revealed by genomes of the marine picoeukaryotes Micromonas.</title>
        <authorList>
            <person name="Worden A.Z."/>
            <person name="Lee J.H."/>
            <person name="Mock T."/>
            <person name="Rouze P."/>
            <person name="Simmons M.P."/>
            <person name="Aerts A.L."/>
            <person name="Allen A.E."/>
            <person name="Cuvelier M.L."/>
            <person name="Derelle E."/>
            <person name="Everett M.V."/>
            <person name="Foulon E."/>
            <person name="Grimwood J."/>
            <person name="Gundlach H."/>
            <person name="Henrissat B."/>
            <person name="Napoli C."/>
            <person name="McDonald S.M."/>
            <person name="Parker M.S."/>
            <person name="Rombauts S."/>
            <person name="Salamov A."/>
            <person name="Von Dassow P."/>
            <person name="Badger J.H."/>
            <person name="Coutinho P.M."/>
            <person name="Demir E."/>
            <person name="Dubchak I."/>
            <person name="Gentemann C."/>
            <person name="Eikrem W."/>
            <person name="Gready J.E."/>
            <person name="John U."/>
            <person name="Lanier W."/>
            <person name="Lindquist E.A."/>
            <person name="Lucas S."/>
            <person name="Mayer K.F."/>
            <person name="Moreau H."/>
            <person name="Not F."/>
            <person name="Otillar R."/>
            <person name="Panaud O."/>
            <person name="Pangilinan J."/>
            <person name="Paulsen I."/>
            <person name="Piegu B."/>
            <person name="Poliakov A."/>
            <person name="Robbens S."/>
            <person name="Schmutz J."/>
            <person name="Toulza E."/>
            <person name="Wyss T."/>
            <person name="Zelensky A."/>
            <person name="Zhou K."/>
            <person name="Armbrust E.V."/>
            <person name="Bhattacharya D."/>
            <person name="Goodenough U.W."/>
            <person name="Van de Peer Y."/>
            <person name="Grigoriev I.V."/>
        </authorList>
    </citation>
    <scope>NUCLEOTIDE SEQUENCE [LARGE SCALE GENOMIC DNA]</scope>
    <source>
        <strain evidence="10 11">CCMP1545</strain>
    </source>
</reference>
<keyword evidence="11" id="KW-1185">Reference proteome</keyword>
<dbReference type="GO" id="GO:0036002">
    <property type="term" value="F:pre-mRNA binding"/>
    <property type="evidence" value="ECO:0007669"/>
    <property type="project" value="TreeGrafter"/>
</dbReference>
<dbReference type="SMART" id="SM00360">
    <property type="entry name" value="RRM"/>
    <property type="match status" value="1"/>
</dbReference>
<evidence type="ECO:0000256" key="5">
    <source>
        <dbReference type="PROSITE-ProRule" id="PRU00176"/>
    </source>
</evidence>
<evidence type="ECO:0000256" key="2">
    <source>
        <dbReference type="ARBA" id="ARBA00022771"/>
    </source>
</evidence>
<dbReference type="InterPro" id="IPR035979">
    <property type="entry name" value="RBD_domain_sf"/>
</dbReference>
<dbReference type="InterPro" id="IPR012677">
    <property type="entry name" value="Nucleotide-bd_a/b_plait_sf"/>
</dbReference>